<gene>
    <name evidence="1" type="ORF">PoB_002646000</name>
</gene>
<keyword evidence="2" id="KW-1185">Reference proteome</keyword>
<dbReference type="EMBL" id="BLXT01003024">
    <property type="protein sequence ID" value="GFN99954.1"/>
    <property type="molecule type" value="Genomic_DNA"/>
</dbReference>
<protein>
    <submittedName>
        <fullName evidence="1">Uncharacterized protein</fullName>
    </submittedName>
</protein>
<name>A0AAV3ZZ62_9GAST</name>
<evidence type="ECO:0000313" key="2">
    <source>
        <dbReference type="Proteomes" id="UP000735302"/>
    </source>
</evidence>
<sequence>MFTLHIYNDILKGSTAVWPSARGEGSQIKQENANGCGASVVQWISNLPSGRQGPFCCGFKPRNRRPGLKESLKA</sequence>
<proteinExistence type="predicted"/>
<dbReference type="AlphaFoldDB" id="A0AAV3ZZ62"/>
<reference evidence="1 2" key="1">
    <citation type="journal article" date="2021" name="Elife">
        <title>Chloroplast acquisition without the gene transfer in kleptoplastic sea slugs, Plakobranchus ocellatus.</title>
        <authorList>
            <person name="Maeda T."/>
            <person name="Takahashi S."/>
            <person name="Yoshida T."/>
            <person name="Shimamura S."/>
            <person name="Takaki Y."/>
            <person name="Nagai Y."/>
            <person name="Toyoda A."/>
            <person name="Suzuki Y."/>
            <person name="Arimoto A."/>
            <person name="Ishii H."/>
            <person name="Satoh N."/>
            <person name="Nishiyama T."/>
            <person name="Hasebe M."/>
            <person name="Maruyama T."/>
            <person name="Minagawa J."/>
            <person name="Obokata J."/>
            <person name="Shigenobu S."/>
        </authorList>
    </citation>
    <scope>NUCLEOTIDE SEQUENCE [LARGE SCALE GENOMIC DNA]</scope>
</reference>
<accession>A0AAV3ZZ62</accession>
<dbReference type="Proteomes" id="UP000735302">
    <property type="component" value="Unassembled WGS sequence"/>
</dbReference>
<evidence type="ECO:0000313" key="1">
    <source>
        <dbReference type="EMBL" id="GFN99954.1"/>
    </source>
</evidence>
<organism evidence="1 2">
    <name type="scientific">Plakobranchus ocellatus</name>
    <dbReference type="NCBI Taxonomy" id="259542"/>
    <lineage>
        <taxon>Eukaryota</taxon>
        <taxon>Metazoa</taxon>
        <taxon>Spiralia</taxon>
        <taxon>Lophotrochozoa</taxon>
        <taxon>Mollusca</taxon>
        <taxon>Gastropoda</taxon>
        <taxon>Heterobranchia</taxon>
        <taxon>Euthyneura</taxon>
        <taxon>Panpulmonata</taxon>
        <taxon>Sacoglossa</taxon>
        <taxon>Placobranchoidea</taxon>
        <taxon>Plakobranchidae</taxon>
        <taxon>Plakobranchus</taxon>
    </lineage>
</organism>
<comment type="caution">
    <text evidence="1">The sequence shown here is derived from an EMBL/GenBank/DDBJ whole genome shotgun (WGS) entry which is preliminary data.</text>
</comment>